<proteinExistence type="predicted"/>
<name>A0A5J5IXN0_9MICO</name>
<dbReference type="EMBL" id="VYRZ01000001">
    <property type="protein sequence ID" value="KAA9089562.1"/>
    <property type="molecule type" value="Genomic_DNA"/>
</dbReference>
<evidence type="ECO:0000313" key="2">
    <source>
        <dbReference type="Proteomes" id="UP000327039"/>
    </source>
</evidence>
<dbReference type="AlphaFoldDB" id="A0A5J5IXN0"/>
<sequence>MTISIRVACDAEDATVTVHVDGLLTTASTCFFDPRITRGETGADVSTMQTAVDQDAAVTVTTEPHDARWSAAISTSP</sequence>
<dbReference type="Proteomes" id="UP000327039">
    <property type="component" value="Unassembled WGS sequence"/>
</dbReference>
<keyword evidence="2" id="KW-1185">Reference proteome</keyword>
<protein>
    <submittedName>
        <fullName evidence="1">Uncharacterized protein</fullName>
    </submittedName>
</protein>
<evidence type="ECO:0000313" key="1">
    <source>
        <dbReference type="EMBL" id="KAA9089562.1"/>
    </source>
</evidence>
<comment type="caution">
    <text evidence="1">The sequence shown here is derived from an EMBL/GenBank/DDBJ whole genome shotgun (WGS) entry which is preliminary data.</text>
</comment>
<organism evidence="1 2">
    <name type="scientific">Microbacterium radiodurans</name>
    <dbReference type="NCBI Taxonomy" id="661398"/>
    <lineage>
        <taxon>Bacteria</taxon>
        <taxon>Bacillati</taxon>
        <taxon>Actinomycetota</taxon>
        <taxon>Actinomycetes</taxon>
        <taxon>Micrococcales</taxon>
        <taxon>Microbacteriaceae</taxon>
        <taxon>Microbacterium</taxon>
    </lineage>
</organism>
<dbReference type="OrthoDB" id="5125896at2"/>
<reference evidence="2" key="1">
    <citation type="submission" date="2019-09" db="EMBL/GenBank/DDBJ databases">
        <title>Mumia zhuanghuii sp. nov. isolated from the intestinal contents of plateau pika (Ochotona curzoniae) in the Qinghai-Tibet plateau of China.</title>
        <authorList>
            <person name="Tian Z."/>
        </authorList>
    </citation>
    <scope>NUCLEOTIDE SEQUENCE [LARGE SCALE GENOMIC DNA]</scope>
    <source>
        <strain evidence="2">DSM 25564</strain>
    </source>
</reference>
<accession>A0A5J5IXN0</accession>
<gene>
    <name evidence="1" type="ORF">F6B42_03535</name>
</gene>
<dbReference type="RefSeq" id="WP_150418193.1">
    <property type="nucleotide sequence ID" value="NZ_VYRZ01000001.1"/>
</dbReference>